<dbReference type="VEuPathDB" id="FungiDB:H257_05586"/>
<protein>
    <recommendedName>
        <fullName evidence="2">Transposase Tc1-like domain-containing protein</fullName>
    </recommendedName>
</protein>
<name>W4GRY0_APHAT</name>
<dbReference type="EMBL" id="KI913123">
    <property type="protein sequence ID" value="ETV82071.1"/>
    <property type="molecule type" value="Genomic_DNA"/>
</dbReference>
<dbReference type="PANTHER" id="PTHR33889:SF7">
    <property type="entry name" value="OS04G0681850 PROTEIN"/>
    <property type="match status" value="1"/>
</dbReference>
<evidence type="ECO:0008006" key="2">
    <source>
        <dbReference type="Google" id="ProtNLM"/>
    </source>
</evidence>
<organism evidence="1">
    <name type="scientific">Aphanomyces astaci</name>
    <name type="common">Crayfish plague agent</name>
    <dbReference type="NCBI Taxonomy" id="112090"/>
    <lineage>
        <taxon>Eukaryota</taxon>
        <taxon>Sar</taxon>
        <taxon>Stramenopiles</taxon>
        <taxon>Oomycota</taxon>
        <taxon>Saprolegniomycetes</taxon>
        <taxon>Saprolegniales</taxon>
        <taxon>Verrucalvaceae</taxon>
        <taxon>Aphanomyces</taxon>
    </lineage>
</organism>
<accession>W4GRY0</accession>
<dbReference type="AlphaFoldDB" id="W4GRY0"/>
<gene>
    <name evidence="1" type="ORF">H257_05586</name>
</gene>
<sequence>MVDIAAKVRGNSGSKPRRSAEVIEATIKAVPLEDRKTLRSLAAHSGIPKPTIMHHMAATKKLMARSSHVKPFLTDANKTERLRFAKNFLLPGSKGIHFFDNMYNQSFQLSNILAKATGYTKKNQKRGLYNTVVFHKHLESANVLIKWDIGRTRRFWGHNGTERWRINFQAIKGTDMVQPFQAMYRL</sequence>
<dbReference type="OrthoDB" id="123483at2759"/>
<proteinExistence type="predicted"/>
<evidence type="ECO:0000313" key="1">
    <source>
        <dbReference type="EMBL" id="ETV82071.1"/>
    </source>
</evidence>
<dbReference type="GeneID" id="20807582"/>
<reference evidence="1" key="1">
    <citation type="submission" date="2013-12" db="EMBL/GenBank/DDBJ databases">
        <title>The Genome Sequence of Aphanomyces astaci APO3.</title>
        <authorList>
            <consortium name="The Broad Institute Genomics Platform"/>
            <person name="Russ C."/>
            <person name="Tyler B."/>
            <person name="van West P."/>
            <person name="Dieguez-Uribeondo J."/>
            <person name="Young S.K."/>
            <person name="Zeng Q."/>
            <person name="Gargeya S."/>
            <person name="Fitzgerald M."/>
            <person name="Abouelleil A."/>
            <person name="Alvarado L."/>
            <person name="Chapman S.B."/>
            <person name="Gainer-Dewar J."/>
            <person name="Goldberg J."/>
            <person name="Griggs A."/>
            <person name="Gujja S."/>
            <person name="Hansen M."/>
            <person name="Howarth C."/>
            <person name="Imamovic A."/>
            <person name="Ireland A."/>
            <person name="Larimer J."/>
            <person name="McCowan C."/>
            <person name="Murphy C."/>
            <person name="Pearson M."/>
            <person name="Poon T.W."/>
            <person name="Priest M."/>
            <person name="Roberts A."/>
            <person name="Saif S."/>
            <person name="Shea T."/>
            <person name="Sykes S."/>
            <person name="Wortman J."/>
            <person name="Nusbaum C."/>
            <person name="Birren B."/>
        </authorList>
    </citation>
    <scope>NUCLEOTIDE SEQUENCE [LARGE SCALE GENOMIC DNA]</scope>
    <source>
        <strain evidence="1">APO3</strain>
    </source>
</reference>
<dbReference type="PANTHER" id="PTHR33889">
    <property type="entry name" value="OS04G0681850 PROTEIN"/>
    <property type="match status" value="1"/>
</dbReference>
<dbReference type="RefSeq" id="XP_009828808.1">
    <property type="nucleotide sequence ID" value="XM_009830506.1"/>
</dbReference>